<evidence type="ECO:0000313" key="3">
    <source>
        <dbReference type="Proteomes" id="UP000230002"/>
    </source>
</evidence>
<dbReference type="AlphaFoldDB" id="A0A2G8S7J9"/>
<keyword evidence="3" id="KW-1185">Reference proteome</keyword>
<sequence>MNCKHKPRYLGPYEVVRQTRNGAYIVKELNGDISRESIAAYRLLAYHPSNKDLEHLAADSIDTIEDHYQPMDQDYSAQDLGNEDIVEADDEDEVESSPAEELFDEEEDNEPVSQRTRSHT</sequence>
<dbReference type="OrthoDB" id="444848at2759"/>
<evidence type="ECO:0000313" key="2">
    <source>
        <dbReference type="EMBL" id="PIL29762.1"/>
    </source>
</evidence>
<reference evidence="2 3" key="1">
    <citation type="journal article" date="2015" name="Sci. Rep.">
        <title>Chromosome-level genome map provides insights into diverse defense mechanisms in the medicinal fungus Ganoderma sinense.</title>
        <authorList>
            <person name="Zhu Y."/>
            <person name="Xu J."/>
            <person name="Sun C."/>
            <person name="Zhou S."/>
            <person name="Xu H."/>
            <person name="Nelson D.R."/>
            <person name="Qian J."/>
            <person name="Song J."/>
            <person name="Luo H."/>
            <person name="Xiang L."/>
            <person name="Li Y."/>
            <person name="Xu Z."/>
            <person name="Ji A."/>
            <person name="Wang L."/>
            <person name="Lu S."/>
            <person name="Hayward A."/>
            <person name="Sun W."/>
            <person name="Li X."/>
            <person name="Schwartz D.C."/>
            <person name="Wang Y."/>
            <person name="Chen S."/>
        </authorList>
    </citation>
    <scope>NUCLEOTIDE SEQUENCE [LARGE SCALE GENOMIC DNA]</scope>
    <source>
        <strain evidence="2 3">ZZ0214-1</strain>
    </source>
</reference>
<feature type="region of interest" description="Disordered" evidence="1">
    <location>
        <begin position="73"/>
        <end position="120"/>
    </location>
</feature>
<evidence type="ECO:0000256" key="1">
    <source>
        <dbReference type="SAM" id="MobiDB-lite"/>
    </source>
</evidence>
<organism evidence="2 3">
    <name type="scientific">Ganoderma sinense ZZ0214-1</name>
    <dbReference type="NCBI Taxonomy" id="1077348"/>
    <lineage>
        <taxon>Eukaryota</taxon>
        <taxon>Fungi</taxon>
        <taxon>Dikarya</taxon>
        <taxon>Basidiomycota</taxon>
        <taxon>Agaricomycotina</taxon>
        <taxon>Agaricomycetes</taxon>
        <taxon>Polyporales</taxon>
        <taxon>Polyporaceae</taxon>
        <taxon>Ganoderma</taxon>
    </lineage>
</organism>
<accession>A0A2G8S7J9</accession>
<comment type="caution">
    <text evidence="2">The sequence shown here is derived from an EMBL/GenBank/DDBJ whole genome shotgun (WGS) entry which is preliminary data.</text>
</comment>
<dbReference type="EMBL" id="AYKW01000018">
    <property type="protein sequence ID" value="PIL29762.1"/>
    <property type="molecule type" value="Genomic_DNA"/>
</dbReference>
<feature type="compositionally biased region" description="Acidic residues" evidence="1">
    <location>
        <begin position="101"/>
        <end position="110"/>
    </location>
</feature>
<dbReference type="Proteomes" id="UP000230002">
    <property type="component" value="Unassembled WGS sequence"/>
</dbReference>
<dbReference type="STRING" id="1077348.A0A2G8S7J9"/>
<feature type="compositionally biased region" description="Acidic residues" evidence="1">
    <location>
        <begin position="81"/>
        <end position="95"/>
    </location>
</feature>
<gene>
    <name evidence="2" type="ORF">GSI_07967</name>
</gene>
<name>A0A2G8S7J9_9APHY</name>
<proteinExistence type="predicted"/>
<protein>
    <submittedName>
        <fullName evidence="2">Uncharacterized protein</fullName>
    </submittedName>
</protein>